<evidence type="ECO:0000313" key="3">
    <source>
        <dbReference type="Proteomes" id="UP001295423"/>
    </source>
</evidence>
<keyword evidence="3" id="KW-1185">Reference proteome</keyword>
<dbReference type="AlphaFoldDB" id="A0AAD2CMQ4"/>
<proteinExistence type="predicted"/>
<evidence type="ECO:0000313" key="2">
    <source>
        <dbReference type="EMBL" id="CAJ1936730.1"/>
    </source>
</evidence>
<gene>
    <name evidence="2" type="ORF">CYCCA115_LOCUS5338</name>
</gene>
<dbReference type="Proteomes" id="UP001295423">
    <property type="component" value="Unassembled WGS sequence"/>
</dbReference>
<dbReference type="EMBL" id="CAKOGP040000557">
    <property type="protein sequence ID" value="CAJ1936730.1"/>
    <property type="molecule type" value="Genomic_DNA"/>
</dbReference>
<accession>A0AAD2CMQ4</accession>
<name>A0AAD2CMQ4_9STRA</name>
<protein>
    <submittedName>
        <fullName evidence="2">Uncharacterized protein</fullName>
    </submittedName>
</protein>
<reference evidence="2" key="1">
    <citation type="submission" date="2023-08" db="EMBL/GenBank/DDBJ databases">
        <authorList>
            <person name="Audoor S."/>
            <person name="Bilcke G."/>
        </authorList>
    </citation>
    <scope>NUCLEOTIDE SEQUENCE</scope>
</reference>
<feature type="region of interest" description="Disordered" evidence="1">
    <location>
        <begin position="26"/>
        <end position="53"/>
    </location>
</feature>
<organism evidence="2 3">
    <name type="scientific">Cylindrotheca closterium</name>
    <dbReference type="NCBI Taxonomy" id="2856"/>
    <lineage>
        <taxon>Eukaryota</taxon>
        <taxon>Sar</taxon>
        <taxon>Stramenopiles</taxon>
        <taxon>Ochrophyta</taxon>
        <taxon>Bacillariophyta</taxon>
        <taxon>Bacillariophyceae</taxon>
        <taxon>Bacillariophycidae</taxon>
        <taxon>Bacillariales</taxon>
        <taxon>Bacillariaceae</taxon>
        <taxon>Cylindrotheca</taxon>
    </lineage>
</organism>
<evidence type="ECO:0000256" key="1">
    <source>
        <dbReference type="SAM" id="MobiDB-lite"/>
    </source>
</evidence>
<sequence length="157" mass="17617">MNHQSNKNLSTKTRCSSGIQERIDALQKSSGCHHHHQQENQTRPSGRVSKRPSLNLSDLQHSIYSMENSVSSLDLSNSIQLPLTPGGVVDENAEEQQPTRTNTAQRSVSFANMADVCFIPQLDDTVDYGVLYYKEDELADFRHEAFLEDCGLADMMM</sequence>
<comment type="caution">
    <text evidence="2">The sequence shown here is derived from an EMBL/GenBank/DDBJ whole genome shotgun (WGS) entry which is preliminary data.</text>
</comment>